<feature type="signal peptide" evidence="5">
    <location>
        <begin position="1"/>
        <end position="19"/>
    </location>
</feature>
<sequence>MILVPFFTFLCLLLNAVSSFVVYQPKGCGLVNWTIGGRKRISAQCVNANYTEVMEYARDQQIYALIIDGCNLPIRQIEPLPNMSVLFLRIVNCGIEEIDDDAFANVTDVIKLELSHNSIKTFPNVEMLTDLHELILEDNKIGNIADSQKFVKNKLLYDVNLRNNKLLEVTDASFSGFESVRNLDLGANQIETISPNAFTKLANLGTLNLGHNNISTLPSKLSNNQLSELPASVFEGLTQLQKLDLTNTTLKELPLNVFSTNKNMKTLYLNFNNLEQLPFNVFKELTNMRELEIHHNKLKRLDESVFPDSDKLFELHLNDNQLDDIPPFRNLVHLIYLNLENNRLTALPTEFVRQSMWLKSIYLNNNRLRSLPDTLFSHLISAPDVIDLRHNNLTTVPISAFGVKKHKSTILLHGNPLNCDEKLAWLVNDIKSETQRVSNPSHPEIPLCAGPSKHSGLPLQNIKLD</sequence>
<keyword evidence="3" id="KW-0677">Repeat</keyword>
<evidence type="ECO:0000256" key="5">
    <source>
        <dbReference type="SAM" id="SignalP"/>
    </source>
</evidence>
<dbReference type="PANTHER" id="PTHR45842:SF12">
    <property type="entry name" value="KEKKON 5, ISOFORM A"/>
    <property type="match status" value="1"/>
</dbReference>
<keyword evidence="4" id="KW-0325">Glycoprotein</keyword>
<accession>A0A7E4ZST9</accession>
<feature type="chain" id="PRO_5028926532" evidence="5">
    <location>
        <begin position="20"/>
        <end position="465"/>
    </location>
</feature>
<dbReference type="Pfam" id="PF13855">
    <property type="entry name" value="LRR_8"/>
    <property type="match status" value="3"/>
</dbReference>
<dbReference type="Proteomes" id="UP000492821">
    <property type="component" value="Unassembled WGS sequence"/>
</dbReference>
<dbReference type="PROSITE" id="PS51450">
    <property type="entry name" value="LRR"/>
    <property type="match status" value="2"/>
</dbReference>
<proteinExistence type="predicted"/>
<evidence type="ECO:0000256" key="1">
    <source>
        <dbReference type="ARBA" id="ARBA00022614"/>
    </source>
</evidence>
<dbReference type="InterPro" id="IPR003591">
    <property type="entry name" value="Leu-rich_rpt_typical-subtyp"/>
</dbReference>
<dbReference type="AlphaFoldDB" id="A0A7E4ZST9"/>
<dbReference type="InterPro" id="IPR032675">
    <property type="entry name" value="LRR_dom_sf"/>
</dbReference>
<dbReference type="SMART" id="SM00369">
    <property type="entry name" value="LRR_TYP"/>
    <property type="match status" value="10"/>
</dbReference>
<evidence type="ECO:0000313" key="7">
    <source>
        <dbReference type="WBParaSite" id="Pan_g15103.t1"/>
    </source>
</evidence>
<dbReference type="InterPro" id="IPR050467">
    <property type="entry name" value="LRFN"/>
</dbReference>
<keyword evidence="2 5" id="KW-0732">Signal</keyword>
<dbReference type="FunFam" id="3.80.10.10:FF:001164">
    <property type="entry name" value="GH01279p"/>
    <property type="match status" value="1"/>
</dbReference>
<dbReference type="SMART" id="SM00364">
    <property type="entry name" value="LRR_BAC"/>
    <property type="match status" value="5"/>
</dbReference>
<organism evidence="6 7">
    <name type="scientific">Panagrellus redivivus</name>
    <name type="common">Microworm</name>
    <dbReference type="NCBI Taxonomy" id="6233"/>
    <lineage>
        <taxon>Eukaryota</taxon>
        <taxon>Metazoa</taxon>
        <taxon>Ecdysozoa</taxon>
        <taxon>Nematoda</taxon>
        <taxon>Chromadorea</taxon>
        <taxon>Rhabditida</taxon>
        <taxon>Tylenchina</taxon>
        <taxon>Panagrolaimomorpha</taxon>
        <taxon>Panagrolaimoidea</taxon>
        <taxon>Panagrolaimidae</taxon>
        <taxon>Panagrellus</taxon>
    </lineage>
</organism>
<evidence type="ECO:0000313" key="6">
    <source>
        <dbReference type="Proteomes" id="UP000492821"/>
    </source>
</evidence>
<evidence type="ECO:0000256" key="2">
    <source>
        <dbReference type="ARBA" id="ARBA00022729"/>
    </source>
</evidence>
<evidence type="ECO:0000256" key="3">
    <source>
        <dbReference type="ARBA" id="ARBA00022737"/>
    </source>
</evidence>
<keyword evidence="1" id="KW-0433">Leucine-rich repeat</keyword>
<dbReference type="PANTHER" id="PTHR45842">
    <property type="entry name" value="SYNAPTIC ADHESION-LIKE MOLECULE SALM"/>
    <property type="match status" value="1"/>
</dbReference>
<name>A0A7E4ZST9_PANRE</name>
<dbReference type="WBParaSite" id="Pan_g15103.t1">
    <property type="protein sequence ID" value="Pan_g15103.t1"/>
    <property type="gene ID" value="Pan_g15103"/>
</dbReference>
<evidence type="ECO:0000256" key="4">
    <source>
        <dbReference type="ARBA" id="ARBA00023180"/>
    </source>
</evidence>
<keyword evidence="6" id="KW-1185">Reference proteome</keyword>
<protein>
    <submittedName>
        <fullName evidence="7">LRRCT domain-containing protein</fullName>
    </submittedName>
</protein>
<dbReference type="InterPro" id="IPR001611">
    <property type="entry name" value="Leu-rich_rpt"/>
</dbReference>
<reference evidence="7" key="2">
    <citation type="submission" date="2020-10" db="UniProtKB">
        <authorList>
            <consortium name="WormBaseParasite"/>
        </authorList>
    </citation>
    <scope>IDENTIFICATION</scope>
</reference>
<dbReference type="SUPFAM" id="SSF52058">
    <property type="entry name" value="L domain-like"/>
    <property type="match status" value="1"/>
</dbReference>
<dbReference type="Gene3D" id="3.80.10.10">
    <property type="entry name" value="Ribonuclease Inhibitor"/>
    <property type="match status" value="3"/>
</dbReference>
<reference evidence="6" key="1">
    <citation type="journal article" date="2013" name="Genetics">
        <title>The draft genome and transcriptome of Panagrellus redivivus are shaped by the harsh demands of a free-living lifestyle.</title>
        <authorList>
            <person name="Srinivasan J."/>
            <person name="Dillman A.R."/>
            <person name="Macchietto M.G."/>
            <person name="Heikkinen L."/>
            <person name="Lakso M."/>
            <person name="Fracchia K.M."/>
            <person name="Antoshechkin I."/>
            <person name="Mortazavi A."/>
            <person name="Wong G."/>
            <person name="Sternberg P.W."/>
        </authorList>
    </citation>
    <scope>NUCLEOTIDE SEQUENCE [LARGE SCALE GENOMIC DNA]</scope>
    <source>
        <strain evidence="6">MT8872</strain>
    </source>
</reference>